<dbReference type="GO" id="GO:0031298">
    <property type="term" value="C:replication fork protection complex"/>
    <property type="evidence" value="ECO:0007669"/>
    <property type="project" value="TreeGrafter"/>
</dbReference>
<comment type="subunit">
    <text evidence="3">Component of the fork protection complex (FPC) consisting of TOF1 and CSM3.</text>
</comment>
<feature type="compositionally biased region" description="Basic and acidic residues" evidence="10">
    <location>
        <begin position="185"/>
        <end position="195"/>
    </location>
</feature>
<dbReference type="GO" id="GO:0006974">
    <property type="term" value="P:DNA damage response"/>
    <property type="evidence" value="ECO:0007669"/>
    <property type="project" value="UniProtKB-KW"/>
</dbReference>
<sequence length="288" mass="32142">MNNTETIDDLFDYGAGLDDILKDTEAVPQNPLEGPNQHDGEAGADALGLDEELKVSRKRNPVAKLDEARLLSQAGIPKLRKTARTKLKFKGKGHEFSDAVRLLNLYQLWLDDLYPRAKFADGLTMIEKLGHSKRIQVMRREWIDEGKPKPLWSEGGIRNNEAKVLDRTTHSQDALEPAATGNDLDESRVNEERELGVPNSNGWGEENPQAAPLALDPVPNGSIFNNKDNLFLTDDEDIGNKADVAPEDDELDALLAEVNPPSFAVDKRVHTEQNQNDFDELEAMYSFE</sequence>
<proteinExistence type="inferred from homology"/>
<evidence type="ECO:0000256" key="6">
    <source>
        <dbReference type="ARBA" id="ARBA00023242"/>
    </source>
</evidence>
<name>A0A2B7XYJ3_POLH7</name>
<keyword evidence="4 9" id="KW-0227">DNA damage</keyword>
<comment type="function">
    <text evidence="9">Plays an important role in the control of DNA replication and the maintenance of replication fork stability.</text>
</comment>
<dbReference type="GO" id="GO:0043111">
    <property type="term" value="P:replication fork arrest"/>
    <property type="evidence" value="ECO:0007669"/>
    <property type="project" value="TreeGrafter"/>
</dbReference>
<feature type="domain" description="Chromosome segregation in meiosis protein 3" evidence="11">
    <location>
        <begin position="64"/>
        <end position="146"/>
    </location>
</feature>
<evidence type="ECO:0000256" key="3">
    <source>
        <dbReference type="ARBA" id="ARBA00011217"/>
    </source>
</evidence>
<reference evidence="12 13" key="1">
    <citation type="submission" date="2017-10" db="EMBL/GenBank/DDBJ databases">
        <title>Comparative genomics in systemic dimorphic fungi from Ajellomycetaceae.</title>
        <authorList>
            <person name="Munoz J.F."/>
            <person name="Mcewen J.G."/>
            <person name="Clay O.K."/>
            <person name="Cuomo C.A."/>
        </authorList>
    </citation>
    <scope>NUCLEOTIDE SEQUENCE [LARGE SCALE GENOMIC DNA]</scope>
    <source>
        <strain evidence="12 13">UAMH7299</strain>
    </source>
</reference>
<dbReference type="InterPro" id="IPR040038">
    <property type="entry name" value="TIPIN/Csm3/Swi3"/>
</dbReference>
<dbReference type="GO" id="GO:0000076">
    <property type="term" value="P:DNA replication checkpoint signaling"/>
    <property type="evidence" value="ECO:0007669"/>
    <property type="project" value="UniProtKB-UniRule"/>
</dbReference>
<feature type="region of interest" description="Disordered" evidence="10">
    <location>
        <begin position="167"/>
        <end position="204"/>
    </location>
</feature>
<evidence type="ECO:0000313" key="12">
    <source>
        <dbReference type="EMBL" id="PGH13692.1"/>
    </source>
</evidence>
<evidence type="ECO:0000256" key="9">
    <source>
        <dbReference type="RuleBase" id="RU366049"/>
    </source>
</evidence>
<dbReference type="AlphaFoldDB" id="A0A2B7XYJ3"/>
<comment type="caution">
    <text evidence="12">The sequence shown here is derived from an EMBL/GenBank/DDBJ whole genome shotgun (WGS) entry which is preliminary data.</text>
</comment>
<evidence type="ECO:0000256" key="8">
    <source>
        <dbReference type="ARBA" id="ARBA00025496"/>
    </source>
</evidence>
<dbReference type="GO" id="GO:0003677">
    <property type="term" value="F:DNA binding"/>
    <property type="evidence" value="ECO:0007669"/>
    <property type="project" value="TreeGrafter"/>
</dbReference>
<dbReference type="Pfam" id="PF07962">
    <property type="entry name" value="Swi3"/>
    <property type="match status" value="1"/>
</dbReference>
<keyword evidence="5" id="KW-0236">DNA replication inhibitor</keyword>
<evidence type="ECO:0000256" key="4">
    <source>
        <dbReference type="ARBA" id="ARBA00022763"/>
    </source>
</evidence>
<dbReference type="GO" id="GO:0031297">
    <property type="term" value="P:replication fork processing"/>
    <property type="evidence" value="ECO:0007669"/>
    <property type="project" value="UniProtKB-UniRule"/>
</dbReference>
<evidence type="ECO:0000256" key="7">
    <source>
        <dbReference type="ARBA" id="ARBA00023306"/>
    </source>
</evidence>
<accession>A0A2B7XYJ3</accession>
<protein>
    <recommendedName>
        <fullName evidence="9">Chromosome segregation in meiosis protein</fullName>
    </recommendedName>
</protein>
<dbReference type="EMBL" id="PDNA01000101">
    <property type="protein sequence ID" value="PGH13692.1"/>
    <property type="molecule type" value="Genomic_DNA"/>
</dbReference>
<dbReference type="InterPro" id="IPR012923">
    <property type="entry name" value="Csm3"/>
</dbReference>
<keyword evidence="7 9" id="KW-0131">Cell cycle</keyword>
<gene>
    <name evidence="12" type="ORF">AJ80_06197</name>
</gene>
<evidence type="ECO:0000259" key="11">
    <source>
        <dbReference type="Pfam" id="PF07962"/>
    </source>
</evidence>
<keyword evidence="6 9" id="KW-0539">Nucleus</keyword>
<dbReference type="OrthoDB" id="437078at2759"/>
<dbReference type="STRING" id="1447883.A0A2B7XYJ3"/>
<comment type="function">
    <text evidence="8">Forms a fork protection complex (FPC) with TOF1 and which is required for chromosome segregation during meiosis and DNA damage repair. FPC coordinates leading and lagging strand synthesis and moves with the replication fork. FPC stabilizes replication forks in a configuration that is recognized by replication checkpoint sensors.</text>
</comment>
<dbReference type="Proteomes" id="UP000224634">
    <property type="component" value="Unassembled WGS sequence"/>
</dbReference>
<dbReference type="PANTHER" id="PTHR13220:SF11">
    <property type="entry name" value="TIMELESS-INTERACTING PROTEIN"/>
    <property type="match status" value="1"/>
</dbReference>
<keyword evidence="13" id="KW-1185">Reference proteome</keyword>
<organism evidence="12 13">
    <name type="scientific">Polytolypa hystricis (strain UAMH7299)</name>
    <dbReference type="NCBI Taxonomy" id="1447883"/>
    <lineage>
        <taxon>Eukaryota</taxon>
        <taxon>Fungi</taxon>
        <taxon>Dikarya</taxon>
        <taxon>Ascomycota</taxon>
        <taxon>Pezizomycotina</taxon>
        <taxon>Eurotiomycetes</taxon>
        <taxon>Eurotiomycetidae</taxon>
        <taxon>Onygenales</taxon>
        <taxon>Onygenales incertae sedis</taxon>
        <taxon>Polytolypa</taxon>
    </lineage>
</organism>
<evidence type="ECO:0000313" key="13">
    <source>
        <dbReference type="Proteomes" id="UP000224634"/>
    </source>
</evidence>
<evidence type="ECO:0000256" key="2">
    <source>
        <dbReference type="ARBA" id="ARBA00006075"/>
    </source>
</evidence>
<comment type="similarity">
    <text evidence="2 9">Belongs to the CSM3 family.</text>
</comment>
<evidence type="ECO:0000256" key="10">
    <source>
        <dbReference type="SAM" id="MobiDB-lite"/>
    </source>
</evidence>
<dbReference type="PANTHER" id="PTHR13220">
    <property type="entry name" value="TIMELESS INTERACTING-RELATED"/>
    <property type="match status" value="1"/>
</dbReference>
<evidence type="ECO:0000256" key="1">
    <source>
        <dbReference type="ARBA" id="ARBA00004123"/>
    </source>
</evidence>
<evidence type="ECO:0000256" key="5">
    <source>
        <dbReference type="ARBA" id="ARBA00022880"/>
    </source>
</evidence>
<comment type="subcellular location">
    <subcellularLocation>
        <location evidence="1 9">Nucleus</location>
    </subcellularLocation>
</comment>